<feature type="region of interest" description="Disordered" evidence="1">
    <location>
        <begin position="273"/>
        <end position="328"/>
    </location>
</feature>
<feature type="compositionally biased region" description="Basic and acidic residues" evidence="1">
    <location>
        <begin position="305"/>
        <end position="319"/>
    </location>
</feature>
<sequence length="328" mass="36784">MSTRYSPYYFIIIIAVTIIISLVYLITLFLLSVDSIVVRYMRREKFISGGLEGAGVEGKNRRKLTSKESHDNEDKDLVDAGFGRTGKPPVKKSSGSKIKSEDPFYTGFGESGPGRKGHCADRSVKERDGDIFSDAFGSKEMSGGRSSGSSRKSGGFEEDNSSGSGDFSGNVNIDSPAKSKKNKKSPENDPFYTGFGYTNQREDDNIRQSENEPQRREDLMESPGRTSNEVKDEINFVHNNNDIFENIIPEEETDKDAIMESFAEDIRPEKRFMTSSVFDRDVTEKPEEAKPVKSFSVSDRDDDEIPKPDKTVKRSSIFERDDDDLFSV</sequence>
<dbReference type="KEGG" id="mend:L6E24_07765"/>
<dbReference type="GeneID" id="74307588"/>
<keyword evidence="2" id="KW-0812">Transmembrane</keyword>
<dbReference type="RefSeq" id="WP_257741430.1">
    <property type="nucleotide sequence ID" value="NZ_CP096115.1"/>
</dbReference>
<evidence type="ECO:0000313" key="4">
    <source>
        <dbReference type="Proteomes" id="UP001060368"/>
    </source>
</evidence>
<feature type="region of interest" description="Disordered" evidence="1">
    <location>
        <begin position="58"/>
        <end position="233"/>
    </location>
</feature>
<accession>A0A9E7TKJ6</accession>
<feature type="transmembrane region" description="Helical" evidence="2">
    <location>
        <begin position="6"/>
        <end position="33"/>
    </location>
</feature>
<name>A0A9E7TKJ6_9EURY</name>
<keyword evidence="2" id="KW-0472">Membrane</keyword>
<evidence type="ECO:0000256" key="2">
    <source>
        <dbReference type="SAM" id="Phobius"/>
    </source>
</evidence>
<dbReference type="AlphaFoldDB" id="A0A9E7TKJ6"/>
<keyword evidence="2" id="KW-1133">Transmembrane helix</keyword>
<evidence type="ECO:0000256" key="1">
    <source>
        <dbReference type="SAM" id="MobiDB-lite"/>
    </source>
</evidence>
<feature type="compositionally biased region" description="Basic and acidic residues" evidence="1">
    <location>
        <begin position="65"/>
        <end position="78"/>
    </location>
</feature>
<proteinExistence type="predicted"/>
<reference evidence="3" key="1">
    <citation type="submission" date="2022-04" db="EMBL/GenBank/DDBJ databases">
        <title>Complete genome of Methanoplanus endosymbiosus DSM 3599.</title>
        <authorList>
            <person name="Chen S.-C."/>
            <person name="You Y.-T."/>
            <person name="Zhou Y.-Z."/>
            <person name="Lai M.-C."/>
        </authorList>
    </citation>
    <scope>NUCLEOTIDE SEQUENCE</scope>
    <source>
        <strain evidence="3">DSM 3599</strain>
    </source>
</reference>
<feature type="compositionally biased region" description="Low complexity" evidence="1">
    <location>
        <begin position="138"/>
        <end position="153"/>
    </location>
</feature>
<feature type="compositionally biased region" description="Basic and acidic residues" evidence="1">
    <location>
        <begin position="200"/>
        <end position="219"/>
    </location>
</feature>
<protein>
    <submittedName>
        <fullName evidence="3">Uncharacterized protein</fullName>
    </submittedName>
</protein>
<feature type="compositionally biased region" description="Basic and acidic residues" evidence="1">
    <location>
        <begin position="273"/>
        <end position="291"/>
    </location>
</feature>
<gene>
    <name evidence="3" type="ORF">L6E24_07765</name>
</gene>
<feature type="compositionally biased region" description="Basic and acidic residues" evidence="1">
    <location>
        <begin position="118"/>
        <end position="130"/>
    </location>
</feature>
<evidence type="ECO:0000313" key="3">
    <source>
        <dbReference type="EMBL" id="UUX91276.1"/>
    </source>
</evidence>
<dbReference type="Proteomes" id="UP001060368">
    <property type="component" value="Chromosome"/>
</dbReference>
<organism evidence="3 4">
    <name type="scientific">Methanoplanus endosymbiosus</name>
    <dbReference type="NCBI Taxonomy" id="33865"/>
    <lineage>
        <taxon>Archaea</taxon>
        <taxon>Methanobacteriati</taxon>
        <taxon>Methanobacteriota</taxon>
        <taxon>Stenosarchaea group</taxon>
        <taxon>Methanomicrobia</taxon>
        <taxon>Methanomicrobiales</taxon>
        <taxon>Methanomicrobiaceae</taxon>
        <taxon>Methanoplanus</taxon>
    </lineage>
</organism>
<feature type="compositionally biased region" description="Low complexity" evidence="1">
    <location>
        <begin position="161"/>
        <end position="170"/>
    </location>
</feature>
<keyword evidence="4" id="KW-1185">Reference proteome</keyword>
<dbReference type="EMBL" id="CP096115">
    <property type="protein sequence ID" value="UUX91276.1"/>
    <property type="molecule type" value="Genomic_DNA"/>
</dbReference>